<reference evidence="2 3" key="1">
    <citation type="submission" date="2019-09" db="EMBL/GenBank/DDBJ databases">
        <authorList>
            <person name="Cao W.R."/>
        </authorList>
    </citation>
    <scope>NUCLEOTIDE SEQUENCE [LARGE SCALE GENOMIC DNA]</scope>
    <source>
        <strain evidence="3">a4</strain>
    </source>
</reference>
<name>A0A7J5AC86_9FLAO</name>
<dbReference type="OrthoDB" id="1191361at2"/>
<keyword evidence="1" id="KW-0472">Membrane</keyword>
<feature type="transmembrane region" description="Helical" evidence="1">
    <location>
        <begin position="18"/>
        <end position="38"/>
    </location>
</feature>
<proteinExistence type="predicted"/>
<evidence type="ECO:0000313" key="3">
    <source>
        <dbReference type="Proteomes" id="UP000467305"/>
    </source>
</evidence>
<keyword evidence="3" id="KW-1185">Reference proteome</keyword>
<keyword evidence="1" id="KW-0812">Transmembrane</keyword>
<gene>
    <name evidence="2" type="ORF">F7018_11770</name>
</gene>
<dbReference type="AlphaFoldDB" id="A0A7J5AC86"/>
<accession>A0A7J5AC86</accession>
<feature type="transmembrane region" description="Helical" evidence="1">
    <location>
        <begin position="50"/>
        <end position="73"/>
    </location>
</feature>
<feature type="transmembrane region" description="Helical" evidence="1">
    <location>
        <begin position="80"/>
        <end position="98"/>
    </location>
</feature>
<dbReference type="EMBL" id="WAAU01000024">
    <property type="protein sequence ID" value="KAB1155150.1"/>
    <property type="molecule type" value="Genomic_DNA"/>
</dbReference>
<evidence type="ECO:0000256" key="1">
    <source>
        <dbReference type="SAM" id="Phobius"/>
    </source>
</evidence>
<evidence type="ECO:0000313" key="2">
    <source>
        <dbReference type="EMBL" id="KAB1155150.1"/>
    </source>
</evidence>
<keyword evidence="1" id="KW-1133">Transmembrane helix</keyword>
<comment type="caution">
    <text evidence="2">The sequence shown here is derived from an EMBL/GenBank/DDBJ whole genome shotgun (WGS) entry which is preliminary data.</text>
</comment>
<dbReference type="RefSeq" id="WP_150900267.1">
    <property type="nucleotide sequence ID" value="NZ_WAAU01000024.1"/>
</dbReference>
<dbReference type="Proteomes" id="UP000467305">
    <property type="component" value="Unassembled WGS sequence"/>
</dbReference>
<protein>
    <submittedName>
        <fullName evidence="2">Uncharacterized protein</fullName>
    </submittedName>
</protein>
<organism evidence="2 3">
    <name type="scientific">Tenacibaculum aiptasiae</name>
    <dbReference type="NCBI Taxonomy" id="426481"/>
    <lineage>
        <taxon>Bacteria</taxon>
        <taxon>Pseudomonadati</taxon>
        <taxon>Bacteroidota</taxon>
        <taxon>Flavobacteriia</taxon>
        <taxon>Flavobacteriales</taxon>
        <taxon>Flavobacteriaceae</taxon>
        <taxon>Tenacibaculum</taxon>
    </lineage>
</organism>
<sequence>MKTRTAKPTNYKKWSFKLFLYLIIINIVIAYLVINYIHLVHDSSRFNQNIGILSIVGNLILIAGIVLTILSLVNKEEKNYQFYISIIGYPIFIILTFLSSF</sequence>